<keyword evidence="3" id="KW-1185">Reference proteome</keyword>
<sequence>MSCFRSGRPEEAPESVTFTVQGLTAPEGAEGTSETEKTH</sequence>
<evidence type="ECO:0000313" key="3">
    <source>
        <dbReference type="Proteomes" id="UP000199648"/>
    </source>
</evidence>
<evidence type="ECO:0000256" key="1">
    <source>
        <dbReference type="SAM" id="MobiDB-lite"/>
    </source>
</evidence>
<protein>
    <submittedName>
        <fullName evidence="2">Uncharacterized protein</fullName>
    </submittedName>
</protein>
<accession>A0A1G5Q287</accession>
<feature type="region of interest" description="Disordered" evidence="1">
    <location>
        <begin position="1"/>
        <end position="39"/>
    </location>
</feature>
<proteinExistence type="predicted"/>
<gene>
    <name evidence="2" type="ORF">SAMN03097708_01199</name>
</gene>
<reference evidence="2 3" key="1">
    <citation type="submission" date="2016-10" db="EMBL/GenBank/DDBJ databases">
        <authorList>
            <person name="de Groot N.N."/>
        </authorList>
    </citation>
    <scope>NUCLEOTIDE SEQUENCE [LARGE SCALE GENOMIC DNA]</scope>
    <source>
        <strain evidence="2 3">HLD2</strain>
    </source>
</reference>
<dbReference type="Proteomes" id="UP000199648">
    <property type="component" value="Unassembled WGS sequence"/>
</dbReference>
<name>A0A1G5Q287_9GAMM</name>
<organism evidence="2 3">
    <name type="scientific">Thiohalomonas denitrificans</name>
    <dbReference type="NCBI Taxonomy" id="415747"/>
    <lineage>
        <taxon>Bacteria</taxon>
        <taxon>Pseudomonadati</taxon>
        <taxon>Pseudomonadota</taxon>
        <taxon>Gammaproteobacteria</taxon>
        <taxon>Thiohalomonadales</taxon>
        <taxon>Thiohalomonadaceae</taxon>
        <taxon>Thiohalomonas</taxon>
    </lineage>
</organism>
<dbReference type="EMBL" id="FMWD01000003">
    <property type="protein sequence ID" value="SCZ55787.1"/>
    <property type="molecule type" value="Genomic_DNA"/>
</dbReference>
<dbReference type="AlphaFoldDB" id="A0A1G5Q287"/>
<evidence type="ECO:0000313" key="2">
    <source>
        <dbReference type="EMBL" id="SCZ55787.1"/>
    </source>
</evidence>